<reference evidence="1 2" key="1">
    <citation type="submission" date="2018-08" db="EMBL/GenBank/DDBJ databases">
        <title>Recombination of ecologically and evolutionarily significant loci maintains genetic cohesion in the Pseudomonas syringae species complex.</title>
        <authorList>
            <person name="Dillon M."/>
            <person name="Thakur S."/>
            <person name="Almeida R.N.D."/>
            <person name="Weir B.S."/>
            <person name="Guttman D.S."/>
        </authorList>
    </citation>
    <scope>NUCLEOTIDE SEQUENCE [LARGE SCALE GENOMIC DNA]</scope>
    <source>
        <strain evidence="1 2">ICMP 8902</strain>
    </source>
</reference>
<sequence>MKVVIINYTGTVGKTTIAANLLSPRMDGAPIYAIESINETAENLGMDVEKLRGNKFRELFQKLMLEDNAIIDVGASNVEDFMSNLEGFEEAHDEIDYYVVPVTSGTKEQTETATLIGTLAAMGIPAHKIRLVFNRVKSDVDSEFSIIISYHDRTQSFWINTQCSIFETELFDALSVKRISLNALMADETDYKTLLKDKSASMEDREVWSDFYGLKLLAKGVNRKLDVVFTELFREEALQ</sequence>
<accession>A0A3M3Z795</accession>
<proteinExistence type="predicted"/>
<comment type="caution">
    <text evidence="1">The sequence shown here is derived from an EMBL/GenBank/DDBJ whole genome shotgun (WGS) entry which is preliminary data.</text>
</comment>
<dbReference type="NCBIfam" id="NF041292">
    <property type="entry name" value="StbB"/>
    <property type="match status" value="1"/>
</dbReference>
<organism evidence="1 2">
    <name type="scientific">Pseudomonas syringae pv. philadelphi</name>
    <dbReference type="NCBI Taxonomy" id="251706"/>
    <lineage>
        <taxon>Bacteria</taxon>
        <taxon>Pseudomonadati</taxon>
        <taxon>Pseudomonadota</taxon>
        <taxon>Gammaproteobacteria</taxon>
        <taxon>Pseudomonadales</taxon>
        <taxon>Pseudomonadaceae</taxon>
        <taxon>Pseudomonas</taxon>
    </lineage>
</organism>
<dbReference type="Proteomes" id="UP000279372">
    <property type="component" value="Unassembled WGS sequence"/>
</dbReference>
<evidence type="ECO:0000313" key="1">
    <source>
        <dbReference type="EMBL" id="RMO89713.1"/>
    </source>
</evidence>
<dbReference type="Gene3D" id="3.40.50.300">
    <property type="entry name" value="P-loop containing nucleotide triphosphate hydrolases"/>
    <property type="match status" value="1"/>
</dbReference>
<dbReference type="InterPro" id="IPR047985">
    <property type="entry name" value="StbB-like"/>
</dbReference>
<dbReference type="SUPFAM" id="SSF52540">
    <property type="entry name" value="P-loop containing nucleoside triphosphate hydrolases"/>
    <property type="match status" value="1"/>
</dbReference>
<gene>
    <name evidence="1" type="ORF">ALQ33_200097</name>
</gene>
<dbReference type="RefSeq" id="WP_122222240.1">
    <property type="nucleotide sequence ID" value="NZ_RBQB01000158.1"/>
</dbReference>
<dbReference type="InterPro" id="IPR027417">
    <property type="entry name" value="P-loop_NTPase"/>
</dbReference>
<name>A0A3M3Z795_9PSED</name>
<evidence type="ECO:0008006" key="3">
    <source>
        <dbReference type="Google" id="ProtNLM"/>
    </source>
</evidence>
<dbReference type="EMBL" id="RBQB01000158">
    <property type="protein sequence ID" value="RMO89713.1"/>
    <property type="molecule type" value="Genomic_DNA"/>
</dbReference>
<dbReference type="AlphaFoldDB" id="A0A3M3Z795"/>
<protein>
    <recommendedName>
        <fullName evidence="3">Stability/partitioning determinant</fullName>
    </recommendedName>
</protein>
<evidence type="ECO:0000313" key="2">
    <source>
        <dbReference type="Proteomes" id="UP000279372"/>
    </source>
</evidence>